<evidence type="ECO:0000313" key="5">
    <source>
        <dbReference type="EMBL" id="ROZ88173.1"/>
    </source>
</evidence>
<organism evidence="5 6">
    <name type="scientific">Pseudomonas neustonica</name>
    <dbReference type="NCBI Taxonomy" id="2487346"/>
    <lineage>
        <taxon>Bacteria</taxon>
        <taxon>Pseudomonadati</taxon>
        <taxon>Pseudomonadota</taxon>
        <taxon>Gammaproteobacteria</taxon>
        <taxon>Pseudomonadales</taxon>
        <taxon>Pseudomonadaceae</taxon>
        <taxon>Pseudomonas</taxon>
    </lineage>
</organism>
<keyword evidence="2" id="KW-0963">Cytoplasm</keyword>
<evidence type="ECO:0000256" key="3">
    <source>
        <dbReference type="ARBA" id="ARBA00022857"/>
    </source>
</evidence>
<evidence type="ECO:0000256" key="1">
    <source>
        <dbReference type="ARBA" id="ARBA00004496"/>
    </source>
</evidence>
<evidence type="ECO:0000313" key="6">
    <source>
        <dbReference type="Proteomes" id="UP000275199"/>
    </source>
</evidence>
<comment type="subcellular location">
    <subcellularLocation>
        <location evidence="1">Cytoplasm</location>
    </subcellularLocation>
</comment>
<dbReference type="PANTHER" id="PTHR44085">
    <property type="entry name" value="SEPIAPTERIN REDUCTASE"/>
    <property type="match status" value="1"/>
</dbReference>
<dbReference type="Pfam" id="PF00106">
    <property type="entry name" value="adh_short"/>
    <property type="match status" value="1"/>
</dbReference>
<dbReference type="InterPro" id="IPR036291">
    <property type="entry name" value="NAD(P)-bd_dom_sf"/>
</dbReference>
<dbReference type="EMBL" id="RKKU01000001">
    <property type="protein sequence ID" value="ROZ88173.1"/>
    <property type="molecule type" value="Genomic_DNA"/>
</dbReference>
<comment type="caution">
    <text evidence="5">The sequence shown here is derived from an EMBL/GenBank/DDBJ whole genome shotgun (WGS) entry which is preliminary data.</text>
</comment>
<sequence length="225" mass="24595">MNSIILTGANRGLGREIHDILTARKSVLAKYTFISRKLFCEPALGCEYIQSDFGTEEGLNLQINVEPGTENVVLISNAGTIDPIGRAEKITTVEMELSLRINCIAPLALVQQLTLKTKQVGARLYVVNVSSGAAQAPIKGWMPYCTSKAAAVMALNVLAFENDNVLVHHFDPGVMDTDMQSHIRCQLAEIMPDVGLFQDFKNEHALKSPDEVAEVVIKMVGDLLQ</sequence>
<dbReference type="Gene3D" id="3.40.50.720">
    <property type="entry name" value="NAD(P)-binding Rossmann-like Domain"/>
    <property type="match status" value="1"/>
</dbReference>
<dbReference type="SUPFAM" id="SSF51735">
    <property type="entry name" value="NAD(P)-binding Rossmann-fold domains"/>
    <property type="match status" value="1"/>
</dbReference>
<reference evidence="5 6" key="1">
    <citation type="submission" date="2018-11" db="EMBL/GenBank/DDBJ databases">
        <authorList>
            <person name="Jang G.I."/>
            <person name="Hwang C.Y."/>
        </authorList>
    </citation>
    <scope>NUCLEOTIDE SEQUENCE [LARGE SCALE GENOMIC DNA]</scope>
    <source>
        <strain evidence="5 6">SSM26</strain>
    </source>
</reference>
<protein>
    <submittedName>
        <fullName evidence="5">SDR family NAD(P)-dependent oxidoreductase</fullName>
    </submittedName>
</protein>
<dbReference type="RefSeq" id="WP_123887605.1">
    <property type="nucleotide sequence ID" value="NZ_JBPYCX010000001.1"/>
</dbReference>
<dbReference type="Proteomes" id="UP000275199">
    <property type="component" value="Unassembled WGS sequence"/>
</dbReference>
<proteinExistence type="predicted"/>
<accession>A0ABX9XQL9</accession>
<evidence type="ECO:0000256" key="4">
    <source>
        <dbReference type="ARBA" id="ARBA00023002"/>
    </source>
</evidence>
<dbReference type="PRINTS" id="PR00081">
    <property type="entry name" value="GDHRDH"/>
</dbReference>
<dbReference type="InterPro" id="IPR002347">
    <property type="entry name" value="SDR_fam"/>
</dbReference>
<dbReference type="InterPro" id="IPR051721">
    <property type="entry name" value="Biopterin_syn/organic_redct"/>
</dbReference>
<keyword evidence="3" id="KW-0521">NADP</keyword>
<gene>
    <name evidence="5" type="ORF">EF096_00280</name>
</gene>
<evidence type="ECO:0000256" key="2">
    <source>
        <dbReference type="ARBA" id="ARBA00022490"/>
    </source>
</evidence>
<keyword evidence="4" id="KW-0560">Oxidoreductase</keyword>
<keyword evidence="6" id="KW-1185">Reference proteome</keyword>
<dbReference type="PANTHER" id="PTHR44085:SF2">
    <property type="entry name" value="SEPIAPTERIN REDUCTASE"/>
    <property type="match status" value="1"/>
</dbReference>
<name>A0ABX9XQL9_9PSED</name>